<keyword evidence="2" id="KW-1185">Reference proteome</keyword>
<evidence type="ECO:0000313" key="1">
    <source>
        <dbReference type="EMBL" id="MBO1512103.1"/>
    </source>
</evidence>
<name>A0ABS3N1F8_9BACI</name>
<reference evidence="1 2" key="1">
    <citation type="submission" date="2021-03" db="EMBL/GenBank/DDBJ databases">
        <title>Whole genome sequence of Metabacillus bambusae BG109.</title>
        <authorList>
            <person name="Jeong J.W."/>
        </authorList>
    </citation>
    <scope>NUCLEOTIDE SEQUENCE [LARGE SCALE GENOMIC DNA]</scope>
    <source>
        <strain evidence="1 2">BG109</strain>
    </source>
</reference>
<sequence>MSYFSEQESYADLEKFEEIEKLILDLWKEREKRNILTVASEKVNKYNEVKIDKFLIHVPRSSNYSQLDPVYRDQFKVVSPDYGITKFSCMTQGVEKI</sequence>
<gene>
    <name evidence="1" type="ORF">I7822_10545</name>
</gene>
<dbReference type="EMBL" id="JAGDEL010000006">
    <property type="protein sequence ID" value="MBO1512103.1"/>
    <property type="molecule type" value="Genomic_DNA"/>
</dbReference>
<protein>
    <submittedName>
        <fullName evidence="1">Uncharacterized protein</fullName>
    </submittedName>
</protein>
<dbReference type="Proteomes" id="UP000663981">
    <property type="component" value="Unassembled WGS sequence"/>
</dbReference>
<comment type="caution">
    <text evidence="1">The sequence shown here is derived from an EMBL/GenBank/DDBJ whole genome shotgun (WGS) entry which is preliminary data.</text>
</comment>
<organism evidence="1 2">
    <name type="scientific">Metabacillus bambusae</name>
    <dbReference type="NCBI Taxonomy" id="2795218"/>
    <lineage>
        <taxon>Bacteria</taxon>
        <taxon>Bacillati</taxon>
        <taxon>Bacillota</taxon>
        <taxon>Bacilli</taxon>
        <taxon>Bacillales</taxon>
        <taxon>Bacillaceae</taxon>
        <taxon>Metabacillus</taxon>
    </lineage>
</organism>
<proteinExistence type="predicted"/>
<evidence type="ECO:0000313" key="2">
    <source>
        <dbReference type="Proteomes" id="UP000663981"/>
    </source>
</evidence>
<accession>A0ABS3N1F8</accession>